<name>A0A175VS12_9PEZI</name>
<comment type="similarity">
    <text evidence="5">Belongs to the SAT4 family.</text>
</comment>
<gene>
    <name evidence="9" type="ORF">MMYC01_208728</name>
</gene>
<keyword evidence="10" id="KW-1185">Reference proteome</keyword>
<dbReference type="EMBL" id="LCTW02000403">
    <property type="protein sequence ID" value="KXX73951.1"/>
    <property type="molecule type" value="Genomic_DNA"/>
</dbReference>
<evidence type="ECO:0000256" key="6">
    <source>
        <dbReference type="SAM" id="MobiDB-lite"/>
    </source>
</evidence>
<proteinExistence type="inferred from homology"/>
<feature type="transmembrane region" description="Helical" evidence="7">
    <location>
        <begin position="83"/>
        <end position="101"/>
    </location>
</feature>
<feature type="transmembrane region" description="Helical" evidence="7">
    <location>
        <begin position="162"/>
        <end position="184"/>
    </location>
</feature>
<dbReference type="VEuPathDB" id="FungiDB:MMYC01_208728"/>
<sequence length="356" mass="38916">MDASAKADYGPQLNAVIWLLISVSAVFLFTRLYLKNCQNRGLWWDDWILLASWLALTAQAGLIAHVVGLGYGKQFIPLQNLPFFGLPVNILSTLLIIANLWGKTSFAVTLLRLPVRWIRICVWCILVSMTVTLTASVILVWVECSPFKLPRKCVPVEVSIKYNVFSCAYSALMDVVLAFLPWKWIWSLQMSTKEKAGVLIAMTMGVFAGAAAAVKSTTIPGIIGGDARASIPLLVWGNAEAAICVMAASIPILRFLARGKFRVPVPGGYETGQTMTMTESGFGMSASMRTQTLPIQSPPTARRDNRDMPGQTLGHGSSAVIVPKSDDDSSDEDSIELANYQGRPQSPIDFTRPYPI</sequence>
<keyword evidence="3 7" id="KW-1133">Transmembrane helix</keyword>
<evidence type="ECO:0000256" key="1">
    <source>
        <dbReference type="ARBA" id="ARBA00004141"/>
    </source>
</evidence>
<dbReference type="InterPro" id="IPR052337">
    <property type="entry name" value="SAT4-like"/>
</dbReference>
<keyword evidence="4 7" id="KW-0472">Membrane</keyword>
<accession>A0A175VS12</accession>
<dbReference type="InterPro" id="IPR049326">
    <property type="entry name" value="Rhodopsin_dom_fungi"/>
</dbReference>
<evidence type="ECO:0000256" key="5">
    <source>
        <dbReference type="ARBA" id="ARBA00038359"/>
    </source>
</evidence>
<keyword evidence="2 7" id="KW-0812">Transmembrane</keyword>
<protein>
    <recommendedName>
        <fullName evidence="8">Rhodopsin domain-containing protein</fullName>
    </recommendedName>
</protein>
<evidence type="ECO:0000256" key="3">
    <source>
        <dbReference type="ARBA" id="ARBA00022989"/>
    </source>
</evidence>
<feature type="transmembrane region" description="Helical" evidence="7">
    <location>
        <begin position="15"/>
        <end position="34"/>
    </location>
</feature>
<comment type="caution">
    <text evidence="9">The sequence shown here is derived from an EMBL/GenBank/DDBJ whole genome shotgun (WGS) entry which is preliminary data.</text>
</comment>
<dbReference type="OrthoDB" id="5417887at2759"/>
<evidence type="ECO:0000256" key="7">
    <source>
        <dbReference type="SAM" id="Phobius"/>
    </source>
</evidence>
<feature type="transmembrane region" description="Helical" evidence="7">
    <location>
        <begin position="234"/>
        <end position="253"/>
    </location>
</feature>
<reference evidence="9 10" key="1">
    <citation type="journal article" date="2016" name="Genome Announc.">
        <title>Genome Sequence of Madurella mycetomatis mm55, Isolated from a Human Mycetoma Case in Sudan.</title>
        <authorList>
            <person name="Smit S."/>
            <person name="Derks M.F."/>
            <person name="Bervoets S."/>
            <person name="Fahal A."/>
            <person name="van Leeuwen W."/>
            <person name="van Belkum A."/>
            <person name="van de Sande W.W."/>
        </authorList>
    </citation>
    <scope>NUCLEOTIDE SEQUENCE [LARGE SCALE GENOMIC DNA]</scope>
    <source>
        <strain evidence="10">mm55</strain>
    </source>
</reference>
<evidence type="ECO:0000313" key="9">
    <source>
        <dbReference type="EMBL" id="KXX73951.1"/>
    </source>
</evidence>
<feature type="domain" description="Rhodopsin" evidence="8">
    <location>
        <begin position="31"/>
        <end position="257"/>
    </location>
</feature>
<evidence type="ECO:0000259" key="8">
    <source>
        <dbReference type="Pfam" id="PF20684"/>
    </source>
</evidence>
<evidence type="ECO:0000256" key="2">
    <source>
        <dbReference type="ARBA" id="ARBA00022692"/>
    </source>
</evidence>
<evidence type="ECO:0000256" key="4">
    <source>
        <dbReference type="ARBA" id="ARBA00023136"/>
    </source>
</evidence>
<dbReference type="PANTHER" id="PTHR33048">
    <property type="entry name" value="PTH11-LIKE INTEGRAL MEMBRANE PROTEIN (AFU_ORTHOLOGUE AFUA_5G11245)"/>
    <property type="match status" value="1"/>
</dbReference>
<feature type="transmembrane region" description="Helical" evidence="7">
    <location>
        <begin position="196"/>
        <end position="214"/>
    </location>
</feature>
<dbReference type="GO" id="GO:0016020">
    <property type="term" value="C:membrane"/>
    <property type="evidence" value="ECO:0007669"/>
    <property type="project" value="UniProtKB-SubCell"/>
</dbReference>
<dbReference type="Proteomes" id="UP000078237">
    <property type="component" value="Unassembled WGS sequence"/>
</dbReference>
<dbReference type="Pfam" id="PF20684">
    <property type="entry name" value="Fung_rhodopsin"/>
    <property type="match status" value="1"/>
</dbReference>
<feature type="transmembrane region" description="Helical" evidence="7">
    <location>
        <begin position="122"/>
        <end position="142"/>
    </location>
</feature>
<feature type="transmembrane region" description="Helical" evidence="7">
    <location>
        <begin position="46"/>
        <end position="71"/>
    </location>
</feature>
<evidence type="ECO:0000313" key="10">
    <source>
        <dbReference type="Proteomes" id="UP000078237"/>
    </source>
</evidence>
<feature type="region of interest" description="Disordered" evidence="6">
    <location>
        <begin position="294"/>
        <end position="356"/>
    </location>
</feature>
<organism evidence="9 10">
    <name type="scientific">Madurella mycetomatis</name>
    <dbReference type="NCBI Taxonomy" id="100816"/>
    <lineage>
        <taxon>Eukaryota</taxon>
        <taxon>Fungi</taxon>
        <taxon>Dikarya</taxon>
        <taxon>Ascomycota</taxon>
        <taxon>Pezizomycotina</taxon>
        <taxon>Sordariomycetes</taxon>
        <taxon>Sordariomycetidae</taxon>
        <taxon>Sordariales</taxon>
        <taxon>Sordariales incertae sedis</taxon>
        <taxon>Madurella</taxon>
    </lineage>
</organism>
<dbReference type="PANTHER" id="PTHR33048:SF42">
    <property type="entry name" value="INTEGRAL MEMBRANE PROTEIN"/>
    <property type="match status" value="1"/>
</dbReference>
<comment type="subcellular location">
    <subcellularLocation>
        <location evidence="1">Membrane</location>
        <topology evidence="1">Multi-pass membrane protein</topology>
    </subcellularLocation>
</comment>
<dbReference type="AlphaFoldDB" id="A0A175VS12"/>